<accession>A0A7S4SFZ0</accession>
<dbReference type="AlphaFoldDB" id="A0A7S4SFZ0"/>
<proteinExistence type="predicted"/>
<gene>
    <name evidence="1" type="ORF">DBRI00130_LOCUS34632</name>
</gene>
<evidence type="ECO:0000313" key="1">
    <source>
        <dbReference type="EMBL" id="CAE4644549.1"/>
    </source>
</evidence>
<organism evidence="1">
    <name type="scientific">Ditylum brightwellii</name>
    <dbReference type="NCBI Taxonomy" id="49249"/>
    <lineage>
        <taxon>Eukaryota</taxon>
        <taxon>Sar</taxon>
        <taxon>Stramenopiles</taxon>
        <taxon>Ochrophyta</taxon>
        <taxon>Bacillariophyta</taxon>
        <taxon>Mediophyceae</taxon>
        <taxon>Lithodesmiophycidae</taxon>
        <taxon>Lithodesmiales</taxon>
        <taxon>Lithodesmiaceae</taxon>
        <taxon>Ditylum</taxon>
    </lineage>
</organism>
<protein>
    <submittedName>
        <fullName evidence="1">Uncharacterized protein</fullName>
    </submittedName>
</protein>
<name>A0A7S4SFZ0_9STRA</name>
<dbReference type="EMBL" id="HBNS01044707">
    <property type="protein sequence ID" value="CAE4644549.1"/>
    <property type="molecule type" value="Transcribed_RNA"/>
</dbReference>
<sequence>MASPLRSSTAKKDENAHNSLICNCHECMDKSQERWILQAEPNKCQNMNGTHLIDLYKTKFHLLFNGHDEHQTLRCTLVFWMPMKGVEGGKVALEGGGKMVGYYIT</sequence>
<reference evidence="1" key="1">
    <citation type="submission" date="2021-01" db="EMBL/GenBank/DDBJ databases">
        <authorList>
            <person name="Corre E."/>
            <person name="Pelletier E."/>
            <person name="Niang G."/>
            <person name="Scheremetjew M."/>
            <person name="Finn R."/>
            <person name="Kale V."/>
            <person name="Holt S."/>
            <person name="Cochrane G."/>
            <person name="Meng A."/>
            <person name="Brown T."/>
            <person name="Cohen L."/>
        </authorList>
    </citation>
    <scope>NUCLEOTIDE SEQUENCE</scope>
    <source>
        <strain evidence="1">GSO104</strain>
    </source>
</reference>